<evidence type="ECO:0000313" key="1">
    <source>
        <dbReference type="EMBL" id="CFQ66075.1"/>
    </source>
</evidence>
<evidence type="ECO:0000313" key="2">
    <source>
        <dbReference type="Proteomes" id="UP000048841"/>
    </source>
</evidence>
<name>A0A0H5GC04_YEREN</name>
<dbReference type="AlphaFoldDB" id="A0A0H5GC04"/>
<sequence length="34" mass="3819">MNVKGRESLFPILLREFCLTVVLQQAQNSRSAIG</sequence>
<dbReference type="Proteomes" id="UP000048841">
    <property type="component" value="Unassembled WGS sequence"/>
</dbReference>
<dbReference type="EMBL" id="CGBR01000018">
    <property type="protein sequence ID" value="CFQ66075.1"/>
    <property type="molecule type" value="Genomic_DNA"/>
</dbReference>
<accession>A0A0H5GC04</accession>
<gene>
    <name evidence="1" type="ORF">ERS137941_02641</name>
</gene>
<reference evidence="1 2" key="1">
    <citation type="submission" date="2015-03" db="EMBL/GenBank/DDBJ databases">
        <authorList>
            <person name="Murphy D."/>
        </authorList>
    </citation>
    <scope>NUCLEOTIDE SEQUENCE [LARGE SCALE GENOMIC DNA]</scope>
    <source>
        <strain evidence="1 2">IP26249</strain>
    </source>
</reference>
<proteinExistence type="predicted"/>
<organism evidence="1 2">
    <name type="scientific">Yersinia enterocolitica</name>
    <dbReference type="NCBI Taxonomy" id="630"/>
    <lineage>
        <taxon>Bacteria</taxon>
        <taxon>Pseudomonadati</taxon>
        <taxon>Pseudomonadota</taxon>
        <taxon>Gammaproteobacteria</taxon>
        <taxon>Enterobacterales</taxon>
        <taxon>Yersiniaceae</taxon>
        <taxon>Yersinia</taxon>
    </lineage>
</organism>
<protein>
    <submittedName>
        <fullName evidence="1">Uncharacterized protein</fullName>
    </submittedName>
</protein>